<dbReference type="SMART" id="SM00640">
    <property type="entry name" value="Glyco_32"/>
    <property type="match status" value="1"/>
</dbReference>
<evidence type="ECO:0000313" key="12">
    <source>
        <dbReference type="EMBL" id="AEB06702.1"/>
    </source>
</evidence>
<evidence type="ECO:0000256" key="5">
    <source>
        <dbReference type="ARBA" id="ARBA00022801"/>
    </source>
</evidence>
<dbReference type="InterPro" id="IPR006232">
    <property type="entry name" value="Suc6P_hydrolase"/>
</dbReference>
<dbReference type="OrthoDB" id="9776657at2"/>
<protein>
    <recommendedName>
        <fullName evidence="4 8">Sucrose-6-phosphate hydrolase</fullName>
        <ecNumber evidence="3 8">3.2.1.26</ecNumber>
    </recommendedName>
    <alternativeName>
        <fullName evidence="7 9">Invertase</fullName>
    </alternativeName>
</protein>
<organism evidence="12 13">
    <name type="scientific">Coriobacterium glomerans (strain ATCC 49209 / DSM 20642 / JCM 10262 / PW2)</name>
    <dbReference type="NCBI Taxonomy" id="700015"/>
    <lineage>
        <taxon>Bacteria</taxon>
        <taxon>Bacillati</taxon>
        <taxon>Actinomycetota</taxon>
        <taxon>Coriobacteriia</taxon>
        <taxon>Coriobacteriales</taxon>
        <taxon>Coriobacteriaceae</taxon>
        <taxon>Coriobacterium</taxon>
    </lineage>
</organism>
<comment type="similarity">
    <text evidence="2 8">Belongs to the glycosyl hydrolase 32 family.</text>
</comment>
<dbReference type="EC" id="3.2.1.26" evidence="3 8"/>
<dbReference type="InterPro" id="IPR013320">
    <property type="entry name" value="ConA-like_dom_sf"/>
</dbReference>
<dbReference type="Pfam" id="PF00251">
    <property type="entry name" value="Glyco_hydro_32N"/>
    <property type="match status" value="1"/>
</dbReference>
<dbReference type="Gene3D" id="2.60.120.560">
    <property type="entry name" value="Exo-inulinase, domain 1"/>
    <property type="match status" value="1"/>
</dbReference>
<dbReference type="GO" id="GO:0005985">
    <property type="term" value="P:sucrose metabolic process"/>
    <property type="evidence" value="ECO:0007669"/>
    <property type="project" value="UniProtKB-UniPathway"/>
</dbReference>
<dbReference type="GO" id="GO:0005737">
    <property type="term" value="C:cytoplasm"/>
    <property type="evidence" value="ECO:0007669"/>
    <property type="project" value="UniProtKB-SubCell"/>
</dbReference>
<dbReference type="PANTHER" id="PTHR43101:SF1">
    <property type="entry name" value="BETA-FRUCTOSIDASE"/>
    <property type="match status" value="1"/>
</dbReference>
<feature type="domain" description="Glycosyl hydrolase family 32 C-terminal" evidence="11">
    <location>
        <begin position="332"/>
        <end position="458"/>
    </location>
</feature>
<dbReference type="AlphaFoldDB" id="F2NBG6"/>
<evidence type="ECO:0000256" key="1">
    <source>
        <dbReference type="ARBA" id="ARBA00004914"/>
    </source>
</evidence>
<evidence type="ECO:0000256" key="3">
    <source>
        <dbReference type="ARBA" id="ARBA00012758"/>
    </source>
</evidence>
<dbReference type="UniPathway" id="UPA00238"/>
<keyword evidence="5 8" id="KW-0378">Hydrolase</keyword>
<dbReference type="InterPro" id="IPR051214">
    <property type="entry name" value="GH32_Enzymes"/>
</dbReference>
<evidence type="ECO:0000313" key="13">
    <source>
        <dbReference type="Proteomes" id="UP000006851"/>
    </source>
</evidence>
<evidence type="ECO:0000256" key="7">
    <source>
        <dbReference type="ARBA" id="ARBA00033367"/>
    </source>
</evidence>
<evidence type="ECO:0000256" key="6">
    <source>
        <dbReference type="ARBA" id="ARBA00023295"/>
    </source>
</evidence>
<feature type="domain" description="Glycosyl hydrolase family 32 N-terminal" evidence="10">
    <location>
        <begin position="22"/>
        <end position="323"/>
    </location>
</feature>
<gene>
    <name evidence="12" type="ordered locus">Corgl_0588</name>
</gene>
<evidence type="ECO:0000259" key="10">
    <source>
        <dbReference type="Pfam" id="PF00251"/>
    </source>
</evidence>
<dbReference type="PANTHER" id="PTHR43101">
    <property type="entry name" value="BETA-FRUCTOSIDASE"/>
    <property type="match status" value="1"/>
</dbReference>
<proteinExistence type="inferred from homology"/>
<dbReference type="Pfam" id="PF08244">
    <property type="entry name" value="Glyco_hydro_32C"/>
    <property type="match status" value="1"/>
</dbReference>
<dbReference type="Gene3D" id="2.115.10.20">
    <property type="entry name" value="Glycosyl hydrolase domain, family 43"/>
    <property type="match status" value="1"/>
</dbReference>
<dbReference type="KEGG" id="cgo:Corgl_0588"/>
<dbReference type="EMBL" id="CP002628">
    <property type="protein sequence ID" value="AEB06702.1"/>
    <property type="molecule type" value="Genomic_DNA"/>
</dbReference>
<dbReference type="RefSeq" id="WP_013708445.1">
    <property type="nucleotide sequence ID" value="NC_015389.1"/>
</dbReference>
<dbReference type="NCBIfam" id="TIGR01322">
    <property type="entry name" value="scrB_fam"/>
    <property type="match status" value="1"/>
</dbReference>
<keyword evidence="6 8" id="KW-0326">Glycosidase</keyword>
<dbReference type="Proteomes" id="UP000006851">
    <property type="component" value="Chromosome"/>
</dbReference>
<keyword evidence="13" id="KW-1185">Reference proteome</keyword>
<sequence length="474" mass="53176">MQIIDESRSIAVTNERFRPRFHIATPGGWLNDPNGLCFFKGFYHVFYQFHPYSAEWGPMHWGHVRSRDLIHWEQLPAALVPGDPEDEGGCFSGSAIVRDGRLYVIYTGQHYYGDGDPEHFWENQNIAWSDDGVNFTKFEGNPVICAPEDNSQHFRDPKVWQLGDAYYAVIGSQDAADLRGRALMYRSDDLMRWESIGVISRAADAASEGAIWECPDLFRLNGRDVLVCSPQKMPAAHHRFLNVDQNAYFIGQLDYEAARLDRGELHELDSGHNFYAPQSFLAPDGRRIQFGWMSSFGAPMPEQSDGWAGMLTVPRELIIMDDDTLGAVPVRELAHLRKAEVINETMDVVGSVTLQVPDPQHLELDLDVSLDRSCDQISWVLECEGDALVSLTFSERTGELSVHQRGAASDRYAEIGSVEHLRLQIIVDTSSVEIFVNSGAATFTERYYADAAPSHQVRSTHPARISVSAHTLSA</sequence>
<dbReference type="eggNOG" id="COG1621">
    <property type="taxonomic scope" value="Bacteria"/>
</dbReference>
<comment type="function">
    <text evidence="9">Enables the bacterium to metabolize sucrose as a sole carbon source.</text>
</comment>
<dbReference type="CDD" id="cd08996">
    <property type="entry name" value="GH32_FFase"/>
    <property type="match status" value="1"/>
</dbReference>
<dbReference type="InterPro" id="IPR023296">
    <property type="entry name" value="Glyco_hydro_beta-prop_sf"/>
</dbReference>
<keyword evidence="9" id="KW-0119">Carbohydrate metabolism</keyword>
<keyword evidence="9" id="KW-0963">Cytoplasm</keyword>
<dbReference type="InterPro" id="IPR013148">
    <property type="entry name" value="Glyco_hydro_32_N"/>
</dbReference>
<dbReference type="HOGENOM" id="CLU_001528_7_0_11"/>
<dbReference type="InterPro" id="IPR013189">
    <property type="entry name" value="Glyco_hydro_32_C"/>
</dbReference>
<comment type="subcellular location">
    <subcellularLocation>
        <location evidence="9">Cytoplasm</location>
    </subcellularLocation>
</comment>
<dbReference type="SUPFAM" id="SSF75005">
    <property type="entry name" value="Arabinanase/levansucrase/invertase"/>
    <property type="match status" value="1"/>
</dbReference>
<comment type="pathway">
    <text evidence="1 9">Glycan biosynthesis; sucrose metabolism.</text>
</comment>
<dbReference type="InterPro" id="IPR001362">
    <property type="entry name" value="Glyco_hydro_32"/>
</dbReference>
<accession>F2NBG6</accession>
<evidence type="ECO:0000259" key="11">
    <source>
        <dbReference type="Pfam" id="PF08244"/>
    </source>
</evidence>
<dbReference type="STRING" id="700015.Corgl_0588"/>
<dbReference type="GO" id="GO:0004564">
    <property type="term" value="F:beta-fructofuranosidase activity"/>
    <property type="evidence" value="ECO:0007669"/>
    <property type="project" value="UniProtKB-EC"/>
</dbReference>
<evidence type="ECO:0000256" key="9">
    <source>
        <dbReference type="RuleBase" id="RU365015"/>
    </source>
</evidence>
<evidence type="ECO:0000256" key="2">
    <source>
        <dbReference type="ARBA" id="ARBA00009902"/>
    </source>
</evidence>
<name>F2NBG6_CORGP</name>
<dbReference type="SUPFAM" id="SSF49899">
    <property type="entry name" value="Concanavalin A-like lectins/glucanases"/>
    <property type="match status" value="1"/>
</dbReference>
<reference evidence="13" key="1">
    <citation type="journal article" date="2013" name="Stand. Genomic Sci.">
        <title>Complete genome sequence of Coriobacterium glomerans type strain (PW2(T)) from the midgut of Pyrrhocoris apterus L. (red soldier bug).</title>
        <authorList>
            <person name="Stackebrandt E."/>
            <person name="Zeytun A."/>
            <person name="Lapidus A."/>
            <person name="Nolan M."/>
            <person name="Lucas S."/>
            <person name="Hammon N."/>
            <person name="Deshpande S."/>
            <person name="Cheng J.F."/>
            <person name="Tapia R."/>
            <person name="Goodwin L.A."/>
            <person name="Pitluck S."/>
            <person name="Liolios K."/>
            <person name="Pagani I."/>
            <person name="Ivanova N."/>
            <person name="Mavromatis K."/>
            <person name="Mikhailova N."/>
            <person name="Huntemann M."/>
            <person name="Pati A."/>
            <person name="Chen A."/>
            <person name="Palaniappan K."/>
            <person name="Chang Y.J."/>
            <person name="Land M."/>
            <person name="Hauser L."/>
            <person name="Rohde M."/>
            <person name="Pukall R."/>
            <person name="Goker M."/>
            <person name="Detter J.C."/>
            <person name="Woyke T."/>
            <person name="Bristow J."/>
            <person name="Eisen J.A."/>
            <person name="Markowitz V."/>
            <person name="Hugenholtz P."/>
            <person name="Kyrpides N.C."/>
            <person name="Klenk H.P."/>
        </authorList>
    </citation>
    <scope>NUCLEOTIDE SEQUENCE</scope>
    <source>
        <strain evidence="13">ATCC 49209 / DSM 20642 / JCM 10262 / PW2</strain>
    </source>
</reference>
<evidence type="ECO:0000256" key="8">
    <source>
        <dbReference type="RuleBase" id="RU362110"/>
    </source>
</evidence>
<evidence type="ECO:0000256" key="4">
    <source>
        <dbReference type="ARBA" id="ARBA00019623"/>
    </source>
</evidence>
<comment type="catalytic activity">
    <reaction evidence="8">
        <text>Hydrolysis of terminal non-reducing beta-D-fructofuranoside residues in beta-D-fructofuranosides.</text>
        <dbReference type="EC" id="3.2.1.26"/>
    </reaction>
</comment>